<dbReference type="InterPro" id="IPR020904">
    <property type="entry name" value="Sc_DH/Rdtase_CS"/>
</dbReference>
<comment type="caution">
    <text evidence="4">The sequence shown here is derived from an EMBL/GenBank/DDBJ whole genome shotgun (WGS) entry which is preliminary data.</text>
</comment>
<dbReference type="GO" id="GO:0016491">
    <property type="term" value="F:oxidoreductase activity"/>
    <property type="evidence" value="ECO:0007669"/>
    <property type="project" value="UniProtKB-KW"/>
</dbReference>
<dbReference type="PANTHER" id="PTHR43976">
    <property type="entry name" value="SHORT CHAIN DEHYDROGENASE"/>
    <property type="match status" value="1"/>
</dbReference>
<dbReference type="InterPro" id="IPR036291">
    <property type="entry name" value="NAD(P)-bd_dom_sf"/>
</dbReference>
<dbReference type="CDD" id="cd05374">
    <property type="entry name" value="17beta-HSD-like_SDR_c"/>
    <property type="match status" value="1"/>
</dbReference>
<dbReference type="Proteomes" id="UP000216605">
    <property type="component" value="Unassembled WGS sequence"/>
</dbReference>
<dbReference type="SUPFAM" id="SSF51735">
    <property type="entry name" value="NAD(P)-binding Rossmann-fold domains"/>
    <property type="match status" value="1"/>
</dbReference>
<evidence type="ECO:0000313" key="4">
    <source>
        <dbReference type="EMBL" id="OYQ36722.1"/>
    </source>
</evidence>
<dbReference type="AlphaFoldDB" id="A0A255Z5M0"/>
<organism evidence="4 5">
    <name type="scientific">Flavobacterium cyanobacteriorum</name>
    <dbReference type="NCBI Taxonomy" id="2022802"/>
    <lineage>
        <taxon>Bacteria</taxon>
        <taxon>Pseudomonadati</taxon>
        <taxon>Bacteroidota</taxon>
        <taxon>Flavobacteriia</taxon>
        <taxon>Flavobacteriales</taxon>
        <taxon>Flavobacteriaceae</taxon>
        <taxon>Flavobacterium</taxon>
    </lineage>
</organism>
<evidence type="ECO:0000256" key="1">
    <source>
        <dbReference type="ARBA" id="ARBA00006484"/>
    </source>
</evidence>
<dbReference type="Gene3D" id="3.40.50.720">
    <property type="entry name" value="NAD(P)-binding Rossmann-like Domain"/>
    <property type="match status" value="1"/>
</dbReference>
<evidence type="ECO:0000256" key="3">
    <source>
        <dbReference type="RuleBase" id="RU000363"/>
    </source>
</evidence>
<accession>A0A255Z5M0</accession>
<dbReference type="PRINTS" id="PR00080">
    <property type="entry name" value="SDRFAMILY"/>
</dbReference>
<keyword evidence="2" id="KW-0560">Oxidoreductase</keyword>
<sequence length="303" mass="33272">MDPNLFHKKTIQMKKTILITGCSSGFGKLAAEHLAKQGHTVFATLRNTQGKNKEVAEEIKAYGEKNNLKIYVVDLDVTSETSIQKAMDEITAKAPTIDVLINNAGYGNIGLQEAFTISSAQQMFDVNVFGILRMNKAVLPIMRKQKSGLIINLSSGVGRLVFPFGGIYAASKHAVEALTESLRLELAPFDIDSVAIEPGGYGTTGFNAAIQFPDDKNVLESYGSYAEAPYKMMQAYASSLTEQPDPMEIVTIMEELINAPFGSRKVRYPKANVAEMLHPLNKVSEEIQGQLGFDKLVFNFYQS</sequence>
<comment type="similarity">
    <text evidence="1 3">Belongs to the short-chain dehydrogenases/reductases (SDR) family.</text>
</comment>
<reference evidence="4 5" key="1">
    <citation type="submission" date="2017-07" db="EMBL/GenBank/DDBJ databases">
        <title>Flavobacterium cyanobacteriorum sp. nov., isolated from cyanobacterial aggregates in a eutrophic lake.</title>
        <authorList>
            <person name="Cai H."/>
        </authorList>
    </citation>
    <scope>NUCLEOTIDE SEQUENCE [LARGE SCALE GENOMIC DNA]</scope>
    <source>
        <strain evidence="4 5">TH021</strain>
    </source>
</reference>
<keyword evidence="5" id="KW-1185">Reference proteome</keyword>
<dbReference type="PROSITE" id="PS00061">
    <property type="entry name" value="ADH_SHORT"/>
    <property type="match status" value="1"/>
</dbReference>
<gene>
    <name evidence="4" type="ORF">CHU92_09345</name>
</gene>
<name>A0A255Z5M0_9FLAO</name>
<dbReference type="InterPro" id="IPR002347">
    <property type="entry name" value="SDR_fam"/>
</dbReference>
<dbReference type="PANTHER" id="PTHR43976:SF16">
    <property type="entry name" value="SHORT-CHAIN DEHYDROGENASE_REDUCTASE FAMILY PROTEIN"/>
    <property type="match status" value="1"/>
</dbReference>
<evidence type="ECO:0000313" key="5">
    <source>
        <dbReference type="Proteomes" id="UP000216605"/>
    </source>
</evidence>
<dbReference type="PRINTS" id="PR00081">
    <property type="entry name" value="GDHRDH"/>
</dbReference>
<proteinExistence type="inferred from homology"/>
<evidence type="ECO:0008006" key="6">
    <source>
        <dbReference type="Google" id="ProtNLM"/>
    </source>
</evidence>
<protein>
    <recommendedName>
        <fullName evidence="6">Short-chain dehydrogenase/reductase</fullName>
    </recommendedName>
</protein>
<evidence type="ECO:0000256" key="2">
    <source>
        <dbReference type="ARBA" id="ARBA00023002"/>
    </source>
</evidence>
<dbReference type="InterPro" id="IPR051911">
    <property type="entry name" value="SDR_oxidoreductase"/>
</dbReference>
<dbReference type="EMBL" id="NOXV01000267">
    <property type="protein sequence ID" value="OYQ36722.1"/>
    <property type="molecule type" value="Genomic_DNA"/>
</dbReference>
<dbReference type="Pfam" id="PF00106">
    <property type="entry name" value="adh_short"/>
    <property type="match status" value="1"/>
</dbReference>